<dbReference type="Proteomes" id="UP000693653">
    <property type="component" value="Segment"/>
</dbReference>
<name>A0A8F3C7F5_9CAUD</name>
<accession>A0A8F3C7F5</accession>
<sequence>MHLYCLISFATTCYLSPYTLDNILAGKGRVTTILYEPSEEADVFIGTCLLLGQPIQFIKIVDSMEIPEHTSVYVLSENEPMVVTTLTGRLITLYPSTSYLSSDESL</sequence>
<dbReference type="GeneID" id="77935946"/>
<dbReference type="RefSeq" id="YP_010659957.1">
    <property type="nucleotide sequence ID" value="NC_070874.1"/>
</dbReference>
<proteinExistence type="predicted"/>
<evidence type="ECO:0000313" key="1">
    <source>
        <dbReference type="EMBL" id="QWY13155.1"/>
    </source>
</evidence>
<evidence type="ECO:0000313" key="2">
    <source>
        <dbReference type="Proteomes" id="UP000693653"/>
    </source>
</evidence>
<dbReference type="EMBL" id="MW630115">
    <property type="protein sequence ID" value="QWY13155.1"/>
    <property type="molecule type" value="Genomic_DNA"/>
</dbReference>
<organism evidence="1 2">
    <name type="scientific">Escherichia phage vB_EcoP-ZQ2</name>
    <dbReference type="NCBI Taxonomy" id="2810370"/>
    <lineage>
        <taxon>Viruses</taxon>
        <taxon>Duplodnaviria</taxon>
        <taxon>Heunggongvirae</taxon>
        <taxon>Uroviricota</taxon>
        <taxon>Caudoviricetes</taxon>
        <taxon>Schitoviridae</taxon>
        <taxon>Enquatrovirinae</taxon>
        <taxon>Gamaleyavirus</taxon>
        <taxon>Gamaleyavirus Zq2</taxon>
    </lineage>
</organism>
<keyword evidence="2" id="KW-1185">Reference proteome</keyword>
<protein>
    <submittedName>
        <fullName evidence="1">Uncharacterized protein</fullName>
    </submittedName>
</protein>
<reference evidence="1 2" key="1">
    <citation type="submission" date="2021-02" db="EMBL/GenBank/DDBJ databases">
        <authorList>
            <person name="Liu C."/>
        </authorList>
    </citation>
    <scope>NUCLEOTIDE SEQUENCE [LARGE SCALE GENOMIC DNA]</scope>
    <source>
        <strain evidence="2">Escherichia phage</strain>
    </source>
</reference>
<dbReference type="KEGG" id="vg:77935946"/>